<gene>
    <name evidence="3" type="ORF">PCOR1329_LOCUS73590</name>
</gene>
<sequence length="634" mass="69884">MECLRHHSKSGSLRTETTLKGSARAGDSSLEVWCTTGFQQGDSVRIEGEPGEFSEVQRVSSVDHDGKRLHFESALAKAYPKEAAVARAEEHILGEYGFLSEFDGITEEEARQRVRRLASLFGVREFEFYNAFKGYSAPPADHEEKWHCACFGMPVRRSVLQAYTDEIEKLGGRSWLTVVGMATDPGDAETQRFTYVIGHQVVEGKSLLDAVEPTAELARSIAPRWAGFAKGLGFSGIHWATVNGYASGGGAQKESDVKEFLQESGAVLKEHGLQQTWNFLNGFGWEKPLVSDGVVAFTIWETFDHMTDPFQALNAGVVKSFPVQEDEDFESALDYLSKTWARARCNGMHLLAVGDGSRILRNDYYPSALDMTGTDTQALTERVFREEACSEESSRREGSLGAESSGGESSDPSARREAVQLGVMQATVRDMDGAQVGRDQYPMLEGILIELFGYSKCHVDAWQHCGGQGEDLWTVRRARRLTGEGSSTYDAPFEGRCHGSCADHSSVTSSQVRDALQQALQRHGIEGEVESARIIWGEEAGEQDHEEFRIAGIGEHNLKYIIACLLIVIVLCAVIVCLECCWHKHAMAKEAAHHEAFSSTSRQDVVETDRLEADDASEGGGHEHQTTVHVTVDE</sequence>
<feature type="region of interest" description="Disordered" evidence="1">
    <location>
        <begin position="386"/>
        <end position="418"/>
    </location>
</feature>
<feature type="compositionally biased region" description="Low complexity" evidence="1">
    <location>
        <begin position="399"/>
        <end position="412"/>
    </location>
</feature>
<dbReference type="Proteomes" id="UP001189429">
    <property type="component" value="Unassembled WGS sequence"/>
</dbReference>
<evidence type="ECO:0000256" key="2">
    <source>
        <dbReference type="SAM" id="Phobius"/>
    </source>
</evidence>
<keyword evidence="2" id="KW-1133">Transmembrane helix</keyword>
<keyword evidence="4" id="KW-1185">Reference proteome</keyword>
<keyword evidence="2" id="KW-0812">Transmembrane</keyword>
<evidence type="ECO:0000256" key="1">
    <source>
        <dbReference type="SAM" id="MobiDB-lite"/>
    </source>
</evidence>
<protein>
    <submittedName>
        <fullName evidence="3">Uncharacterized protein</fullName>
    </submittedName>
</protein>
<keyword evidence="2" id="KW-0472">Membrane</keyword>
<feature type="transmembrane region" description="Helical" evidence="2">
    <location>
        <begin position="560"/>
        <end position="582"/>
    </location>
</feature>
<reference evidence="3" key="1">
    <citation type="submission" date="2023-10" db="EMBL/GenBank/DDBJ databases">
        <authorList>
            <person name="Chen Y."/>
            <person name="Shah S."/>
            <person name="Dougan E. K."/>
            <person name="Thang M."/>
            <person name="Chan C."/>
        </authorList>
    </citation>
    <scope>NUCLEOTIDE SEQUENCE [LARGE SCALE GENOMIC DNA]</scope>
</reference>
<evidence type="ECO:0000313" key="4">
    <source>
        <dbReference type="Proteomes" id="UP001189429"/>
    </source>
</evidence>
<feature type="compositionally biased region" description="Basic and acidic residues" evidence="1">
    <location>
        <begin position="620"/>
        <end position="634"/>
    </location>
</feature>
<name>A0ABN9X9J4_9DINO</name>
<dbReference type="Gene3D" id="3.20.20.80">
    <property type="entry name" value="Glycosidases"/>
    <property type="match status" value="1"/>
</dbReference>
<feature type="region of interest" description="Disordered" evidence="1">
    <location>
        <begin position="611"/>
        <end position="634"/>
    </location>
</feature>
<comment type="caution">
    <text evidence="3">The sequence shown here is derived from an EMBL/GenBank/DDBJ whole genome shotgun (WGS) entry which is preliminary data.</text>
</comment>
<organism evidence="3 4">
    <name type="scientific">Prorocentrum cordatum</name>
    <dbReference type="NCBI Taxonomy" id="2364126"/>
    <lineage>
        <taxon>Eukaryota</taxon>
        <taxon>Sar</taxon>
        <taxon>Alveolata</taxon>
        <taxon>Dinophyceae</taxon>
        <taxon>Prorocentrales</taxon>
        <taxon>Prorocentraceae</taxon>
        <taxon>Prorocentrum</taxon>
    </lineage>
</organism>
<proteinExistence type="predicted"/>
<dbReference type="EMBL" id="CAUYUJ010019919">
    <property type="protein sequence ID" value="CAK0894572.1"/>
    <property type="molecule type" value="Genomic_DNA"/>
</dbReference>
<feature type="compositionally biased region" description="Basic and acidic residues" evidence="1">
    <location>
        <begin position="386"/>
        <end position="398"/>
    </location>
</feature>
<feature type="compositionally biased region" description="Polar residues" evidence="1">
    <location>
        <begin position="10"/>
        <end position="20"/>
    </location>
</feature>
<evidence type="ECO:0000313" key="3">
    <source>
        <dbReference type="EMBL" id="CAK0894572.1"/>
    </source>
</evidence>
<feature type="region of interest" description="Disordered" evidence="1">
    <location>
        <begin position="1"/>
        <end position="22"/>
    </location>
</feature>
<accession>A0ABN9X9J4</accession>